<dbReference type="Pfam" id="PF00501">
    <property type="entry name" value="AMP-binding"/>
    <property type="match status" value="1"/>
</dbReference>
<dbReference type="VEuPathDB" id="FungiDB:ATEG_01193"/>
<dbReference type="GO" id="GO:0044550">
    <property type="term" value="P:secondary metabolite biosynthetic process"/>
    <property type="evidence" value="ECO:0007669"/>
    <property type="project" value="TreeGrafter"/>
</dbReference>
<dbReference type="AlphaFoldDB" id="Q0CYP1"/>
<keyword evidence="2" id="KW-0597">Phosphoprotein</keyword>
<dbReference type="Gene3D" id="1.10.1200.10">
    <property type="entry name" value="ACP-like"/>
    <property type="match status" value="1"/>
</dbReference>
<keyword evidence="1" id="KW-0596">Phosphopantetheine</keyword>
<accession>Q0CYP1</accession>
<gene>
    <name evidence="5" type="ORF">ATEG_01193</name>
</gene>
<dbReference type="InterPro" id="IPR020845">
    <property type="entry name" value="AMP-binding_CS"/>
</dbReference>
<evidence type="ECO:0000259" key="4">
    <source>
        <dbReference type="Pfam" id="PF00501"/>
    </source>
</evidence>
<evidence type="ECO:0000256" key="2">
    <source>
        <dbReference type="ARBA" id="ARBA00022553"/>
    </source>
</evidence>
<dbReference type="Proteomes" id="UP000007963">
    <property type="component" value="Unassembled WGS sequence"/>
</dbReference>
<dbReference type="InterPro" id="IPR036736">
    <property type="entry name" value="ACP-like_sf"/>
</dbReference>
<evidence type="ECO:0000256" key="1">
    <source>
        <dbReference type="ARBA" id="ARBA00022450"/>
    </source>
</evidence>
<name>Q0CYP1_ASPTN</name>
<dbReference type="STRING" id="341663.Q0CYP1"/>
<comment type="similarity">
    <text evidence="3">Belongs to the NRP synthetase family.</text>
</comment>
<dbReference type="GeneID" id="4316217"/>
<dbReference type="RefSeq" id="XP_001208558.1">
    <property type="nucleotide sequence ID" value="XM_001208558.1"/>
</dbReference>
<feature type="domain" description="AMP-dependent synthetase/ligase" evidence="4">
    <location>
        <begin position="55"/>
        <end position="404"/>
    </location>
</feature>
<dbReference type="Gene3D" id="3.40.50.12780">
    <property type="entry name" value="N-terminal domain of ligase-like"/>
    <property type="match status" value="1"/>
</dbReference>
<evidence type="ECO:0000256" key="3">
    <source>
        <dbReference type="ARBA" id="ARBA00029454"/>
    </source>
</evidence>
<evidence type="ECO:0000313" key="6">
    <source>
        <dbReference type="Proteomes" id="UP000007963"/>
    </source>
</evidence>
<dbReference type="GO" id="GO:0005737">
    <property type="term" value="C:cytoplasm"/>
    <property type="evidence" value="ECO:0007669"/>
    <property type="project" value="TreeGrafter"/>
</dbReference>
<proteinExistence type="inferred from homology"/>
<dbReference type="GO" id="GO:0043041">
    <property type="term" value="P:amino acid activation for nonribosomal peptide biosynthetic process"/>
    <property type="evidence" value="ECO:0007669"/>
    <property type="project" value="TreeGrafter"/>
</dbReference>
<dbReference type="InterPro" id="IPR042099">
    <property type="entry name" value="ANL_N_sf"/>
</dbReference>
<dbReference type="PANTHER" id="PTHR45527:SF1">
    <property type="entry name" value="FATTY ACID SYNTHASE"/>
    <property type="match status" value="1"/>
</dbReference>
<dbReference type="GO" id="GO:0031177">
    <property type="term" value="F:phosphopantetheine binding"/>
    <property type="evidence" value="ECO:0007669"/>
    <property type="project" value="TreeGrafter"/>
</dbReference>
<dbReference type="OrthoDB" id="4423949at2759"/>
<evidence type="ECO:0000313" key="5">
    <source>
        <dbReference type="EMBL" id="EAU37950.1"/>
    </source>
</evidence>
<dbReference type="Gene3D" id="3.30.300.30">
    <property type="match status" value="1"/>
</dbReference>
<sequence>MADNSTQCSLNGEHQLQHDDLQEVSETSLLRNVSPNSLYHQRVEAYASIAQLFINNVRRQPKSPAIIDIDSIITFEELHTRAVSLAVQLRRKEYSLEEPTGVLVSPGSWNVITQLAVVYAGGTIVPVHPDESDEKIRCKLTGVGARYVIVDAPNRTRLPMFTCILLSDLSPGASSAQLDGQSDTIPVTTTLHHRTHILFTSGTTGEPKGVQISALSLLHIIHHVPTSPLESSDVMAHYIPTTFDYTLVEIWAPLMAGARIAILPYADAFDGRTLEAALRKQGVTVMIIVTALLNLVSITRPKAFSTLRMVLFGGDAASPKAVARLLESGGPPSRLINAYGPTETCCWSFTHELSIKDTHSEPVSIGTPTGDTIACIVDDAMRPVSDGNVGELLIGGPGVSRGYLNSEKNVTSFTDIQIRPGSDERTRFYRTGDLVRRDPLSGLVYYLGRQDHQVTIFTMRIELAAVKAALMRTGRFADAVALAVDSPIKEMGKILVAYVIPHEGLDDVLEGIESALSPHLPYPEAMPHIRIIDRFPLNRHFKVNRAELTRKYLAEWEPYIQGNGKECAATTEQKLAHVWAGVLAMPSVKFTGGDNFFEFIRSEFQGAYLVQQIQLAFDATVFLHELQANPTLCKMAALIRENSSSMAQVSMN</sequence>
<protein>
    <recommendedName>
        <fullName evidence="4">AMP-dependent synthetase/ligase domain-containing protein</fullName>
    </recommendedName>
</protein>
<dbReference type="EMBL" id="CH476595">
    <property type="protein sequence ID" value="EAU37950.1"/>
    <property type="molecule type" value="Genomic_DNA"/>
</dbReference>
<dbReference type="HOGENOM" id="CLU_000022_2_12_1"/>
<dbReference type="OMA" id="TIFTMRI"/>
<dbReference type="InterPro" id="IPR045851">
    <property type="entry name" value="AMP-bd_C_sf"/>
</dbReference>
<dbReference type="eggNOG" id="KOG1178">
    <property type="taxonomic scope" value="Eukaryota"/>
</dbReference>
<organism evidence="5 6">
    <name type="scientific">Aspergillus terreus (strain NIH 2624 / FGSC A1156)</name>
    <dbReference type="NCBI Taxonomy" id="341663"/>
    <lineage>
        <taxon>Eukaryota</taxon>
        <taxon>Fungi</taxon>
        <taxon>Dikarya</taxon>
        <taxon>Ascomycota</taxon>
        <taxon>Pezizomycotina</taxon>
        <taxon>Eurotiomycetes</taxon>
        <taxon>Eurotiomycetidae</taxon>
        <taxon>Eurotiales</taxon>
        <taxon>Aspergillaceae</taxon>
        <taxon>Aspergillus</taxon>
        <taxon>Aspergillus subgen. Circumdati</taxon>
    </lineage>
</organism>
<dbReference type="PANTHER" id="PTHR45527">
    <property type="entry name" value="NONRIBOSOMAL PEPTIDE SYNTHETASE"/>
    <property type="match status" value="1"/>
</dbReference>
<reference evidence="6" key="1">
    <citation type="submission" date="2005-09" db="EMBL/GenBank/DDBJ databases">
        <title>Annotation of the Aspergillus terreus NIH2624 genome.</title>
        <authorList>
            <person name="Birren B.W."/>
            <person name="Lander E.S."/>
            <person name="Galagan J.E."/>
            <person name="Nusbaum C."/>
            <person name="Devon K."/>
            <person name="Henn M."/>
            <person name="Ma L.-J."/>
            <person name="Jaffe D.B."/>
            <person name="Butler J."/>
            <person name="Alvarez P."/>
            <person name="Gnerre S."/>
            <person name="Grabherr M."/>
            <person name="Kleber M."/>
            <person name="Mauceli E.W."/>
            <person name="Brockman W."/>
            <person name="Rounsley S."/>
            <person name="Young S.K."/>
            <person name="LaButti K."/>
            <person name="Pushparaj V."/>
            <person name="DeCaprio D."/>
            <person name="Crawford M."/>
            <person name="Koehrsen M."/>
            <person name="Engels R."/>
            <person name="Montgomery P."/>
            <person name="Pearson M."/>
            <person name="Howarth C."/>
            <person name="Larson L."/>
            <person name="Luoma S."/>
            <person name="White J."/>
            <person name="Alvarado L."/>
            <person name="Kodira C.D."/>
            <person name="Zeng Q."/>
            <person name="Oleary S."/>
            <person name="Yandava C."/>
            <person name="Denning D.W."/>
            <person name="Nierman W.C."/>
            <person name="Milne T."/>
            <person name="Madden K."/>
        </authorList>
    </citation>
    <scope>NUCLEOTIDE SEQUENCE [LARGE SCALE GENOMIC DNA]</scope>
    <source>
        <strain evidence="6">NIH 2624 / FGSC A1156</strain>
    </source>
</reference>
<dbReference type="SUPFAM" id="SSF56801">
    <property type="entry name" value="Acetyl-CoA synthetase-like"/>
    <property type="match status" value="1"/>
</dbReference>
<dbReference type="PROSITE" id="PS00455">
    <property type="entry name" value="AMP_BINDING"/>
    <property type="match status" value="1"/>
</dbReference>
<dbReference type="InterPro" id="IPR000873">
    <property type="entry name" value="AMP-dep_synth/lig_dom"/>
</dbReference>